<dbReference type="Pfam" id="PF24430">
    <property type="entry name" value="DUF7553"/>
    <property type="match status" value="1"/>
</dbReference>
<dbReference type="RefSeq" id="WP_143040926.1">
    <property type="nucleotide sequence ID" value="NZ_FNWU01000037.1"/>
</dbReference>
<dbReference type="AlphaFoldDB" id="A0A1H6K6Z1"/>
<sequence length="88" mass="9487">MSSQKLRDASDVLREAATAIDGNAGDRLAEQADRLGTLADRDRGPDHGTVARHQQKLKDITADEPTATDAVNEANDLLNAYRETIEGV</sequence>
<reference evidence="1 2" key="1">
    <citation type="submission" date="2016-10" db="EMBL/GenBank/DDBJ databases">
        <authorList>
            <person name="de Groot N.N."/>
        </authorList>
    </citation>
    <scope>NUCLEOTIDE SEQUENCE [LARGE SCALE GENOMIC DNA]</scope>
    <source>
        <strain evidence="1 2">IBRC-M10418</strain>
    </source>
</reference>
<name>A0A1H6K6Z1_9EURY</name>
<dbReference type="OrthoDB" id="197463at2157"/>
<dbReference type="InterPro" id="IPR055975">
    <property type="entry name" value="DUF7553"/>
</dbReference>
<proteinExistence type="predicted"/>
<organism evidence="1 2">
    <name type="scientific">Halopenitus malekzadehii</name>
    <dbReference type="NCBI Taxonomy" id="1267564"/>
    <lineage>
        <taxon>Archaea</taxon>
        <taxon>Methanobacteriati</taxon>
        <taxon>Methanobacteriota</taxon>
        <taxon>Stenosarchaea group</taxon>
        <taxon>Halobacteria</taxon>
        <taxon>Halobacteriales</taxon>
        <taxon>Haloferacaceae</taxon>
        <taxon>Halopenitus</taxon>
    </lineage>
</organism>
<protein>
    <submittedName>
        <fullName evidence="1">Uncharacterized protein</fullName>
    </submittedName>
</protein>
<evidence type="ECO:0000313" key="2">
    <source>
        <dbReference type="Proteomes" id="UP000199215"/>
    </source>
</evidence>
<dbReference type="Proteomes" id="UP000199215">
    <property type="component" value="Unassembled WGS sequence"/>
</dbReference>
<dbReference type="STRING" id="1267564.SAMN05192561_1373"/>
<dbReference type="EMBL" id="FNWU01000037">
    <property type="protein sequence ID" value="SEH68774.1"/>
    <property type="molecule type" value="Genomic_DNA"/>
</dbReference>
<keyword evidence="2" id="KW-1185">Reference proteome</keyword>
<accession>A0A1H6K6Z1</accession>
<gene>
    <name evidence="1" type="ORF">SAMN05192561_1373</name>
</gene>
<evidence type="ECO:0000313" key="1">
    <source>
        <dbReference type="EMBL" id="SEH68774.1"/>
    </source>
</evidence>